<feature type="region of interest" description="Disordered" evidence="1">
    <location>
        <begin position="50"/>
        <end position="79"/>
    </location>
</feature>
<name>A0AAV8RKQ9_ENSVE</name>
<keyword evidence="3" id="KW-1185">Reference proteome</keyword>
<organism evidence="2 3">
    <name type="scientific">Ensete ventricosum</name>
    <name type="common">Abyssinian banana</name>
    <name type="synonym">Musa ensete</name>
    <dbReference type="NCBI Taxonomy" id="4639"/>
    <lineage>
        <taxon>Eukaryota</taxon>
        <taxon>Viridiplantae</taxon>
        <taxon>Streptophyta</taxon>
        <taxon>Embryophyta</taxon>
        <taxon>Tracheophyta</taxon>
        <taxon>Spermatophyta</taxon>
        <taxon>Magnoliopsida</taxon>
        <taxon>Liliopsida</taxon>
        <taxon>Zingiberales</taxon>
        <taxon>Musaceae</taxon>
        <taxon>Ensete</taxon>
    </lineage>
</organism>
<dbReference type="AlphaFoldDB" id="A0AAV8RKQ9"/>
<evidence type="ECO:0000313" key="2">
    <source>
        <dbReference type="EMBL" id="KAJ8499663.1"/>
    </source>
</evidence>
<evidence type="ECO:0000256" key="1">
    <source>
        <dbReference type="SAM" id="MobiDB-lite"/>
    </source>
</evidence>
<reference evidence="2 3" key="1">
    <citation type="submission" date="2022-12" db="EMBL/GenBank/DDBJ databases">
        <title>Chromosome-scale assembly of the Ensete ventricosum genome.</title>
        <authorList>
            <person name="Dussert Y."/>
            <person name="Stocks J."/>
            <person name="Wendawek A."/>
            <person name="Woldeyes F."/>
            <person name="Nichols R.A."/>
            <person name="Borrell J.S."/>
        </authorList>
    </citation>
    <scope>NUCLEOTIDE SEQUENCE [LARGE SCALE GENOMIC DNA]</scope>
    <source>
        <strain evidence="3">cv. Maze</strain>
        <tissue evidence="2">Seeds</tissue>
    </source>
</reference>
<sequence>MGPLGARELVSFTYLTRPLLTTLQPTQHRHIPPAAGYSTAEVPGGQVREAAGGGGGGGVRAALQGSKNRGARRPTPSASVSRFFRHQSNEKLVRGAEDLELTGSNLLAEGAMTGDTPSYHSTSPGCALSPVIQAFLCLVSRCQASGPYRFRQADRRYLSRQLFQDQGRGWHARGLCEAASAKLAT</sequence>
<gene>
    <name evidence="2" type="ORF">OPV22_010215</name>
</gene>
<dbReference type="Proteomes" id="UP001222027">
    <property type="component" value="Unassembled WGS sequence"/>
</dbReference>
<protein>
    <submittedName>
        <fullName evidence="2">Uncharacterized protein</fullName>
    </submittedName>
</protein>
<proteinExistence type="predicted"/>
<accession>A0AAV8RKQ9</accession>
<dbReference type="EMBL" id="JAQQAF010000003">
    <property type="protein sequence ID" value="KAJ8499663.1"/>
    <property type="molecule type" value="Genomic_DNA"/>
</dbReference>
<evidence type="ECO:0000313" key="3">
    <source>
        <dbReference type="Proteomes" id="UP001222027"/>
    </source>
</evidence>
<comment type="caution">
    <text evidence="2">The sequence shown here is derived from an EMBL/GenBank/DDBJ whole genome shotgun (WGS) entry which is preliminary data.</text>
</comment>